<evidence type="ECO:0000313" key="2">
    <source>
        <dbReference type="Proteomes" id="UP000006163"/>
    </source>
</evidence>
<geneLocation type="plasmid" evidence="1 2">
    <name>VS116_lp28-3</name>
</geneLocation>
<keyword evidence="2" id="KW-1185">Reference proteome</keyword>
<proteinExistence type="predicted"/>
<sequence>MLYKDRMNNHYNKVLFSIFTDLKNKYMNFMGKNTQNKDHLQNG</sequence>
<accession>C0R9B5</accession>
<reference evidence="1 2" key="1">
    <citation type="journal article" date="2012" name="J. Bacteriol.">
        <title>Whole-Genome Sequences of Borrelia bissettii, Borrelia valaisiana, and Borrelia spielmanii.</title>
        <authorList>
            <person name="Schutzer S.E."/>
            <person name="Fraser-Liggett C.M."/>
            <person name="Qiu W.G."/>
            <person name="Kraiczy P."/>
            <person name="Mongodin E.F."/>
            <person name="Dunn J.J."/>
            <person name="Luft B.J."/>
            <person name="Casjens S.R."/>
        </authorList>
    </citation>
    <scope>NUCLEOTIDE SEQUENCE [LARGE SCALE GENOMIC DNA]</scope>
    <source>
        <strain evidence="1 2">VS116</strain>
        <plasmid evidence="1">VS116_lp28-3</plasmid>
    </source>
</reference>
<organism evidence="1 2">
    <name type="scientific">Borreliella valaisiana VS116</name>
    <dbReference type="NCBI Taxonomy" id="445987"/>
    <lineage>
        <taxon>Bacteria</taxon>
        <taxon>Pseudomonadati</taxon>
        <taxon>Spirochaetota</taxon>
        <taxon>Spirochaetia</taxon>
        <taxon>Spirochaetales</taxon>
        <taxon>Borreliaceae</taxon>
        <taxon>Borreliella</taxon>
    </lineage>
</organism>
<dbReference type="EMBL" id="CP001440">
    <property type="protein sequence ID" value="ACN53028.1"/>
    <property type="molecule type" value="Genomic_DNA"/>
</dbReference>
<protein>
    <submittedName>
        <fullName evidence="1">Uncharacterized protein</fullName>
    </submittedName>
</protein>
<evidence type="ECO:0000313" key="1">
    <source>
        <dbReference type="EMBL" id="ACN53028.1"/>
    </source>
</evidence>
<keyword evidence="1" id="KW-0614">Plasmid</keyword>
<dbReference type="Proteomes" id="UP000006163">
    <property type="component" value="Plasmid VS116_lp28-3"/>
</dbReference>
<name>C0R9B5_BORVA</name>
<dbReference type="AlphaFoldDB" id="C0R9B5"/>
<dbReference type="HOGENOM" id="CLU_3230522_0_0_12"/>
<gene>
    <name evidence="1" type="ORF">BVAVS116_H0058</name>
</gene>